<dbReference type="EMBL" id="JAOVZW010000016">
    <property type="protein sequence ID" value="MCX8525016.1"/>
    <property type="molecule type" value="Genomic_DNA"/>
</dbReference>
<protein>
    <recommendedName>
        <fullName evidence="3">Tissue inhibitor of metalloproteinase</fullName>
    </recommendedName>
</protein>
<sequence length="255" mass="29818">MNKTILILFLFIFKLGYSCVCSYSPEIFNTYSKADLVADITITNVRPSDNKNLSAKYYMVDVKYNTVYKGKKIESFYVYGSKLIGKKYYGSMTSCSLGLNKGDRLIIFHNLDKIQSLHYCSPRIVEKYKMKFLESKKILEDLSNLSIQTNFKNFIIDTKFDSKTGKNELNQFDGIKAKNSFALLEITLNTDGTFKNVDYIKKLDSNYDEKILQYFQTSKLLYPEKFKFSDGEKFVLPIHYIKDEKNKTYISLYFY</sequence>
<evidence type="ECO:0008006" key="3">
    <source>
        <dbReference type="Google" id="ProtNLM"/>
    </source>
</evidence>
<gene>
    <name evidence="1" type="ORF">OF897_13940</name>
</gene>
<comment type="caution">
    <text evidence="1">The sequence shown here is derived from an EMBL/GenBank/DDBJ whole genome shotgun (WGS) entry which is preliminary data.</text>
</comment>
<dbReference type="RefSeq" id="WP_267266301.1">
    <property type="nucleotide sequence ID" value="NZ_JAOVZW010000016.1"/>
</dbReference>
<reference evidence="1" key="1">
    <citation type="submission" date="2022-10" db="EMBL/GenBank/DDBJ databases">
        <title>Chryseobacterium sp. nov., a novel bacterial species.</title>
        <authorList>
            <person name="Cao Y."/>
        </authorList>
    </citation>
    <scope>NUCLEOTIDE SEQUENCE</scope>
    <source>
        <strain evidence="1">CCTCC AB2015118</strain>
    </source>
</reference>
<name>A0ABT3XT99_9FLAO</name>
<organism evidence="1 2">
    <name type="scientific">Chryseobacterium formosus</name>
    <dbReference type="NCBI Taxonomy" id="1537363"/>
    <lineage>
        <taxon>Bacteria</taxon>
        <taxon>Pseudomonadati</taxon>
        <taxon>Bacteroidota</taxon>
        <taxon>Flavobacteriia</taxon>
        <taxon>Flavobacteriales</taxon>
        <taxon>Weeksellaceae</taxon>
        <taxon>Chryseobacterium group</taxon>
        <taxon>Chryseobacterium</taxon>
    </lineage>
</organism>
<proteinExistence type="predicted"/>
<dbReference type="Proteomes" id="UP001073122">
    <property type="component" value="Unassembled WGS sequence"/>
</dbReference>
<accession>A0ABT3XT99</accession>
<evidence type="ECO:0000313" key="2">
    <source>
        <dbReference type="Proteomes" id="UP001073122"/>
    </source>
</evidence>
<evidence type="ECO:0000313" key="1">
    <source>
        <dbReference type="EMBL" id="MCX8525016.1"/>
    </source>
</evidence>
<keyword evidence="2" id="KW-1185">Reference proteome</keyword>